<dbReference type="Pfam" id="PF01872">
    <property type="entry name" value="RibD_C"/>
    <property type="match status" value="1"/>
</dbReference>
<accession>A0ABU6PT04</accession>
<feature type="domain" description="Bacterial bifunctional deaminase-reductase C-terminal" evidence="1">
    <location>
        <begin position="2"/>
        <end position="184"/>
    </location>
</feature>
<dbReference type="Proteomes" id="UP001343257">
    <property type="component" value="Unassembled WGS sequence"/>
</dbReference>
<evidence type="ECO:0000313" key="2">
    <source>
        <dbReference type="EMBL" id="MED5017150.1"/>
    </source>
</evidence>
<dbReference type="EMBL" id="JARTLD010000017">
    <property type="protein sequence ID" value="MED5017150.1"/>
    <property type="molecule type" value="Genomic_DNA"/>
</dbReference>
<organism evidence="2 3">
    <name type="scientific">Paenibacillus chibensis</name>
    <dbReference type="NCBI Taxonomy" id="59846"/>
    <lineage>
        <taxon>Bacteria</taxon>
        <taxon>Bacillati</taxon>
        <taxon>Bacillota</taxon>
        <taxon>Bacilli</taxon>
        <taxon>Bacillales</taxon>
        <taxon>Paenibacillaceae</taxon>
        <taxon>Paenibacillus</taxon>
    </lineage>
</organism>
<name>A0ABU6PT04_9BACL</name>
<dbReference type="InterPro" id="IPR024072">
    <property type="entry name" value="DHFR-like_dom_sf"/>
</dbReference>
<dbReference type="PANTHER" id="PTHR38011:SF11">
    <property type="entry name" value="2,5-DIAMINO-6-RIBOSYLAMINO-4(3H)-PYRIMIDINONE 5'-PHOSPHATE REDUCTASE"/>
    <property type="match status" value="1"/>
</dbReference>
<dbReference type="InterPro" id="IPR002734">
    <property type="entry name" value="RibDG_C"/>
</dbReference>
<sequence>MRKIILFIHSTLNGVVTGDPSEDKTDWAAWRNSAGIEEGSQYLLKIFETADTILLGRGTYEDLSRKWPNTRGSSLGDKINNAHKLVVTRTRPHENLKWGAFEAPKLLTGSDIEEQIKDLKNGIGGDIVIFGSPTLVRSLANADLIDEYQIVMHPVVVNVGEHLFDNLKEQKKFHLVDVKSLQVGSLLVTYVPAKASFNRANHYGQH</sequence>
<keyword evidence="3" id="KW-1185">Reference proteome</keyword>
<dbReference type="SUPFAM" id="SSF53597">
    <property type="entry name" value="Dihydrofolate reductase-like"/>
    <property type="match status" value="1"/>
</dbReference>
<evidence type="ECO:0000313" key="3">
    <source>
        <dbReference type="Proteomes" id="UP001343257"/>
    </source>
</evidence>
<dbReference type="Gene3D" id="3.40.430.10">
    <property type="entry name" value="Dihydrofolate Reductase, subunit A"/>
    <property type="match status" value="1"/>
</dbReference>
<dbReference type="PANTHER" id="PTHR38011">
    <property type="entry name" value="DIHYDROFOLATE REDUCTASE FAMILY PROTEIN (AFU_ORTHOLOGUE AFUA_8G06820)"/>
    <property type="match status" value="1"/>
</dbReference>
<comment type="caution">
    <text evidence="2">The sequence shown here is derived from an EMBL/GenBank/DDBJ whole genome shotgun (WGS) entry which is preliminary data.</text>
</comment>
<dbReference type="InterPro" id="IPR050765">
    <property type="entry name" value="Riboflavin_Biosynth_HTPR"/>
</dbReference>
<evidence type="ECO:0000259" key="1">
    <source>
        <dbReference type="Pfam" id="PF01872"/>
    </source>
</evidence>
<gene>
    <name evidence="2" type="ORF">P9847_07480</name>
</gene>
<reference evidence="2 3" key="1">
    <citation type="submission" date="2023-03" db="EMBL/GenBank/DDBJ databases">
        <title>Bacillus Genome Sequencing.</title>
        <authorList>
            <person name="Dunlap C."/>
        </authorList>
    </citation>
    <scope>NUCLEOTIDE SEQUENCE [LARGE SCALE GENOMIC DNA]</scope>
    <source>
        <strain evidence="2 3">NRS-52</strain>
    </source>
</reference>
<proteinExistence type="predicted"/>
<protein>
    <submittedName>
        <fullName evidence="2">Dihydrofolate reductase family protein</fullName>
    </submittedName>
</protein>
<dbReference type="RefSeq" id="WP_328276643.1">
    <property type="nucleotide sequence ID" value="NZ_JARTLD010000017.1"/>
</dbReference>